<organism evidence="2 3">
    <name type="scientific">Symplocastrum torsivum CPER-KK1</name>
    <dbReference type="NCBI Taxonomy" id="450513"/>
    <lineage>
        <taxon>Bacteria</taxon>
        <taxon>Bacillati</taxon>
        <taxon>Cyanobacteriota</taxon>
        <taxon>Cyanophyceae</taxon>
        <taxon>Oscillatoriophycideae</taxon>
        <taxon>Oscillatoriales</taxon>
        <taxon>Microcoleaceae</taxon>
        <taxon>Symplocastrum</taxon>
    </lineage>
</organism>
<proteinExistence type="predicted"/>
<reference evidence="2" key="1">
    <citation type="submission" date="2021-05" db="EMBL/GenBank/DDBJ databases">
        <authorList>
            <person name="Pietrasiak N."/>
            <person name="Ward R."/>
            <person name="Stajich J.E."/>
            <person name="Kurbessoian T."/>
        </authorList>
    </citation>
    <scope>NUCLEOTIDE SEQUENCE</scope>
    <source>
        <strain evidence="2">CPER-KK1</strain>
    </source>
</reference>
<feature type="region of interest" description="Disordered" evidence="1">
    <location>
        <begin position="239"/>
        <end position="271"/>
    </location>
</feature>
<name>A0A951PKP9_9CYAN</name>
<evidence type="ECO:0000256" key="1">
    <source>
        <dbReference type="SAM" id="MobiDB-lite"/>
    </source>
</evidence>
<dbReference type="EMBL" id="JAHHIF010000008">
    <property type="protein sequence ID" value="MBW4544373.1"/>
    <property type="molecule type" value="Genomic_DNA"/>
</dbReference>
<sequence length="271" mass="29686">MTLRQLNHHSGLMSLVFKSVSLSTGVAILIASSGALALNPHPEPATLQKPRLQNTTLAADIEGKTEPQSSQGDVDASEEPRFSCELVDGEYTVMYHPESQPSQAYAWATPTALGGGWTSERRCDEISRRLELYRPDGLLEMQTSVENNLDIVCVTTQQDPACRIVLTVPPGQDAQLTRDRVFENITVADSGQTTDAVNTFVDGDRDSQLLNQVINQGLSVLGIDNKPTRRSSSRNINLRPFLDRTDGGTGTQLQGGIPMRSNPRLNPNRFR</sequence>
<dbReference type="AlphaFoldDB" id="A0A951PKP9"/>
<dbReference type="Pfam" id="PF14218">
    <property type="entry name" value="COP23"/>
    <property type="match status" value="1"/>
</dbReference>
<dbReference type="InterPro" id="IPR025478">
    <property type="entry name" value="COP23"/>
</dbReference>
<dbReference type="Proteomes" id="UP000753908">
    <property type="component" value="Unassembled WGS sequence"/>
</dbReference>
<comment type="caution">
    <text evidence="2">The sequence shown here is derived from an EMBL/GenBank/DDBJ whole genome shotgun (WGS) entry which is preliminary data.</text>
</comment>
<reference evidence="2" key="2">
    <citation type="journal article" date="2022" name="Microbiol. Resour. Announc.">
        <title>Metagenome Sequencing to Explore Phylogenomics of Terrestrial Cyanobacteria.</title>
        <authorList>
            <person name="Ward R.D."/>
            <person name="Stajich J.E."/>
            <person name="Johansen J.R."/>
            <person name="Huntemann M."/>
            <person name="Clum A."/>
            <person name="Foster B."/>
            <person name="Foster B."/>
            <person name="Roux S."/>
            <person name="Palaniappan K."/>
            <person name="Varghese N."/>
            <person name="Mukherjee S."/>
            <person name="Reddy T.B.K."/>
            <person name="Daum C."/>
            <person name="Copeland A."/>
            <person name="Chen I.A."/>
            <person name="Ivanova N.N."/>
            <person name="Kyrpides N.C."/>
            <person name="Shapiro N."/>
            <person name="Eloe-Fadrosh E.A."/>
            <person name="Pietrasiak N."/>
        </authorList>
    </citation>
    <scope>NUCLEOTIDE SEQUENCE</scope>
    <source>
        <strain evidence="2">CPER-KK1</strain>
    </source>
</reference>
<protein>
    <submittedName>
        <fullName evidence="2">COP23 domain-containing protein</fullName>
    </submittedName>
</protein>
<gene>
    <name evidence="2" type="ORF">KME25_08020</name>
</gene>
<evidence type="ECO:0000313" key="3">
    <source>
        <dbReference type="Proteomes" id="UP000753908"/>
    </source>
</evidence>
<evidence type="ECO:0000313" key="2">
    <source>
        <dbReference type="EMBL" id="MBW4544373.1"/>
    </source>
</evidence>
<accession>A0A951PKP9</accession>